<evidence type="ECO:0000256" key="2">
    <source>
        <dbReference type="ARBA" id="ARBA00022552"/>
    </source>
</evidence>
<name>A0A2K9NSP6_BACTC</name>
<evidence type="ECO:0000259" key="6">
    <source>
        <dbReference type="Pfam" id="PF00590"/>
    </source>
</evidence>
<dbReference type="KEGG" id="bsto:C0V70_10585"/>
<dbReference type="EMBL" id="CP025704">
    <property type="protein sequence ID" value="AUN98543.1"/>
    <property type="molecule type" value="Genomic_DNA"/>
</dbReference>
<keyword evidence="4 7" id="KW-0808">Transferase</keyword>
<reference evidence="7 8" key="1">
    <citation type="submission" date="2018-01" db="EMBL/GenBank/DDBJ databases">
        <title>Complete genome sequence of Bacteriovorax stolpii DSM12778.</title>
        <authorList>
            <person name="Tang B."/>
            <person name="Chang J."/>
        </authorList>
    </citation>
    <scope>NUCLEOTIDE SEQUENCE [LARGE SCALE GENOMIC DNA]</scope>
    <source>
        <strain evidence="7 8">DSM 12778</strain>
    </source>
</reference>
<proteinExistence type="predicted"/>
<keyword evidence="5" id="KW-0949">S-adenosyl-L-methionine</keyword>
<dbReference type="PIRSF" id="PIRSF005917">
    <property type="entry name" value="MTase_YraL"/>
    <property type="match status" value="1"/>
</dbReference>
<keyword evidence="1" id="KW-0963">Cytoplasm</keyword>
<dbReference type="GO" id="GO:0008168">
    <property type="term" value="F:methyltransferase activity"/>
    <property type="evidence" value="ECO:0007669"/>
    <property type="project" value="UniProtKB-KW"/>
</dbReference>
<dbReference type="InterPro" id="IPR014777">
    <property type="entry name" value="4pyrrole_Mease_sub1"/>
</dbReference>
<dbReference type="PANTHER" id="PTHR46111">
    <property type="entry name" value="RIBOSOMAL RNA SMALL SUBUNIT METHYLTRANSFERASE I"/>
    <property type="match status" value="1"/>
</dbReference>
<organism evidence="7 8">
    <name type="scientific">Bacteriovorax stolpii</name>
    <name type="common">Bdellovibrio stolpii</name>
    <dbReference type="NCBI Taxonomy" id="960"/>
    <lineage>
        <taxon>Bacteria</taxon>
        <taxon>Pseudomonadati</taxon>
        <taxon>Bdellovibrionota</taxon>
        <taxon>Bacteriovoracia</taxon>
        <taxon>Bacteriovoracales</taxon>
        <taxon>Bacteriovoracaceae</taxon>
        <taxon>Bacteriovorax</taxon>
    </lineage>
</organism>
<evidence type="ECO:0000313" key="8">
    <source>
        <dbReference type="Proteomes" id="UP000235584"/>
    </source>
</evidence>
<evidence type="ECO:0000256" key="4">
    <source>
        <dbReference type="ARBA" id="ARBA00022679"/>
    </source>
</evidence>
<dbReference type="InterPro" id="IPR035996">
    <property type="entry name" value="4pyrrol_Methylase_sf"/>
</dbReference>
<gene>
    <name evidence="7" type="primary">rsmI</name>
    <name evidence="7" type="ORF">C0V70_10585</name>
</gene>
<evidence type="ECO:0000256" key="1">
    <source>
        <dbReference type="ARBA" id="ARBA00022490"/>
    </source>
</evidence>
<accession>A0A2K9NSP6</accession>
<dbReference type="SUPFAM" id="SSF53790">
    <property type="entry name" value="Tetrapyrrole methylase"/>
    <property type="match status" value="1"/>
</dbReference>
<dbReference type="GO" id="GO:0006364">
    <property type="term" value="P:rRNA processing"/>
    <property type="evidence" value="ECO:0007669"/>
    <property type="project" value="UniProtKB-KW"/>
</dbReference>
<keyword evidence="3 7" id="KW-0489">Methyltransferase</keyword>
<feature type="domain" description="Tetrapyrrole methylase" evidence="6">
    <location>
        <begin position="26"/>
        <end position="222"/>
    </location>
</feature>
<dbReference type="PANTHER" id="PTHR46111:SF1">
    <property type="entry name" value="RIBOSOMAL RNA SMALL SUBUNIT METHYLTRANSFERASE I"/>
    <property type="match status" value="1"/>
</dbReference>
<dbReference type="CDD" id="cd11648">
    <property type="entry name" value="RsmI"/>
    <property type="match status" value="1"/>
</dbReference>
<dbReference type="Proteomes" id="UP000235584">
    <property type="component" value="Chromosome"/>
</dbReference>
<keyword evidence="2" id="KW-0698">rRNA processing</keyword>
<dbReference type="Pfam" id="PF00590">
    <property type="entry name" value="TP_methylase"/>
    <property type="match status" value="1"/>
</dbReference>
<keyword evidence="8" id="KW-1185">Reference proteome</keyword>
<dbReference type="InterPro" id="IPR000878">
    <property type="entry name" value="4pyrrol_Mease"/>
</dbReference>
<dbReference type="InterPro" id="IPR008189">
    <property type="entry name" value="rRNA_ssu_MeTfrase_I"/>
</dbReference>
<evidence type="ECO:0000256" key="3">
    <source>
        <dbReference type="ARBA" id="ARBA00022603"/>
    </source>
</evidence>
<dbReference type="NCBIfam" id="TIGR00096">
    <property type="entry name" value="16S rRNA (cytidine(1402)-2'-O)-methyltransferase"/>
    <property type="match status" value="1"/>
</dbReference>
<evidence type="ECO:0000256" key="5">
    <source>
        <dbReference type="ARBA" id="ARBA00022691"/>
    </source>
</evidence>
<sequence length="296" mass="32971">MKSDSPAVNFCPFRGDLFTGLILSELTLVTLPIGNTGDITKRALAALESGRTFYAEDTRVFKDLLNSLGISFQDKFIDSFHDQSVGKIDVIVGKIKNGESVYLVSDAGSPMVSDPAYPLLKRLLEEGIEIKTLPGVTAVITALELSGLPPHPFHFWGFLARAKGEKRDFFKGLNRVVGTHIFFESPHRIFETIEQFFEVNADKTLVIARELTKTYESVYRLSKSDLPNLKTIVVDKGEFVVLFHNEVENGNSVNQDEVNDLINDYLENGGSTKKLAKIFSKVLGKDTKSVYDQLSR</sequence>
<dbReference type="AlphaFoldDB" id="A0A2K9NSP6"/>
<dbReference type="Gene3D" id="3.30.950.10">
    <property type="entry name" value="Methyltransferase, Cobalt-precorrin-4 Transmethylase, Domain 2"/>
    <property type="match status" value="1"/>
</dbReference>
<dbReference type="GO" id="GO:0032259">
    <property type="term" value="P:methylation"/>
    <property type="evidence" value="ECO:0007669"/>
    <property type="project" value="UniProtKB-KW"/>
</dbReference>
<dbReference type="InterPro" id="IPR014776">
    <property type="entry name" value="4pyrrole_Mease_sub2"/>
</dbReference>
<protein>
    <submittedName>
        <fullName evidence="7">16S rRNA (Cytidine(1402)-2'-O)-methyltransferase</fullName>
    </submittedName>
</protein>
<dbReference type="Gene3D" id="3.40.1010.10">
    <property type="entry name" value="Cobalt-precorrin-4 Transmethylase, Domain 1"/>
    <property type="match status" value="1"/>
</dbReference>
<evidence type="ECO:0000313" key="7">
    <source>
        <dbReference type="EMBL" id="AUN98543.1"/>
    </source>
</evidence>